<dbReference type="EMBL" id="PUHQ01000014">
    <property type="protein sequence ID" value="KAG0664403.1"/>
    <property type="molecule type" value="Genomic_DNA"/>
</dbReference>
<feature type="compositionally biased region" description="Low complexity" evidence="2">
    <location>
        <begin position="119"/>
        <end position="129"/>
    </location>
</feature>
<sequence length="152" mass="15987">MAIQSKDDQEPAFDSVLASGLYPAAVRLAHLAVQTTPLHADADSADAAVATPEQLSEQAASLRNNLARLTDQANQLPAGQLSLQDQDWLIQQLEARVEQSRQALATMAQLTRLDAVSAAEEAKTPAALAQVSTEEGGDAAAAHDDDRMDTAA</sequence>
<comment type="caution">
    <text evidence="3">The sequence shown here is derived from an EMBL/GenBank/DDBJ whole genome shotgun (WGS) entry which is preliminary data.</text>
</comment>
<feature type="compositionally biased region" description="Basic and acidic residues" evidence="2">
    <location>
        <begin position="141"/>
        <end position="152"/>
    </location>
</feature>
<protein>
    <recommendedName>
        <fullName evidence="5">Mediator of RNA polymerase II transcription subunit 9</fullName>
    </recommendedName>
</protein>
<evidence type="ECO:0000313" key="3">
    <source>
        <dbReference type="EMBL" id="KAG0664403.1"/>
    </source>
</evidence>
<keyword evidence="4" id="KW-1185">Reference proteome</keyword>
<evidence type="ECO:0000313" key="4">
    <source>
        <dbReference type="Proteomes" id="UP000777482"/>
    </source>
</evidence>
<reference evidence="3 4" key="1">
    <citation type="submission" date="2020-11" db="EMBL/GenBank/DDBJ databases">
        <title>Kefir isolates.</title>
        <authorList>
            <person name="Marcisauskas S."/>
            <person name="Kim Y."/>
            <person name="Blasche S."/>
        </authorList>
    </citation>
    <scope>NUCLEOTIDE SEQUENCE [LARGE SCALE GENOMIC DNA]</scope>
    <source>
        <strain evidence="3 4">KR</strain>
    </source>
</reference>
<name>A0A9P7B7I3_RHOMI</name>
<evidence type="ECO:0000256" key="2">
    <source>
        <dbReference type="SAM" id="MobiDB-lite"/>
    </source>
</evidence>
<proteinExistence type="predicted"/>
<gene>
    <name evidence="3" type="ORF">C6P46_001448</name>
</gene>
<evidence type="ECO:0008006" key="5">
    <source>
        <dbReference type="Google" id="ProtNLM"/>
    </source>
</evidence>
<dbReference type="Proteomes" id="UP000777482">
    <property type="component" value="Unassembled WGS sequence"/>
</dbReference>
<feature type="region of interest" description="Disordered" evidence="2">
    <location>
        <begin position="119"/>
        <end position="152"/>
    </location>
</feature>
<dbReference type="OrthoDB" id="2528861at2759"/>
<organism evidence="3 4">
    <name type="scientific">Rhodotorula mucilaginosa</name>
    <name type="common">Yeast</name>
    <name type="synonym">Rhodotorula rubra</name>
    <dbReference type="NCBI Taxonomy" id="5537"/>
    <lineage>
        <taxon>Eukaryota</taxon>
        <taxon>Fungi</taxon>
        <taxon>Dikarya</taxon>
        <taxon>Basidiomycota</taxon>
        <taxon>Pucciniomycotina</taxon>
        <taxon>Microbotryomycetes</taxon>
        <taxon>Sporidiobolales</taxon>
        <taxon>Sporidiobolaceae</taxon>
        <taxon>Rhodotorula</taxon>
    </lineage>
</organism>
<keyword evidence="1" id="KW-0175">Coiled coil</keyword>
<evidence type="ECO:0000256" key="1">
    <source>
        <dbReference type="SAM" id="Coils"/>
    </source>
</evidence>
<accession>A0A9P7B7I3</accession>
<dbReference type="AlphaFoldDB" id="A0A9P7B7I3"/>
<feature type="coiled-coil region" evidence="1">
    <location>
        <begin position="52"/>
        <end position="110"/>
    </location>
</feature>